<dbReference type="InterPro" id="IPR021737">
    <property type="entry name" value="Phage_phiKZ_Orf197"/>
</dbReference>
<organism evidence="2 3">
    <name type="scientific">Mesohalobacter halotolerans</name>
    <dbReference type="NCBI Taxonomy" id="1883405"/>
    <lineage>
        <taxon>Bacteria</taxon>
        <taxon>Pseudomonadati</taxon>
        <taxon>Bacteroidota</taxon>
        <taxon>Flavobacteriia</taxon>
        <taxon>Flavobacteriales</taxon>
        <taxon>Flavobacteriaceae</taxon>
        <taxon>Mesohalobacter</taxon>
    </lineage>
</organism>
<gene>
    <name evidence="2" type="ORF">FCN74_01475</name>
</gene>
<keyword evidence="3" id="KW-1185">Reference proteome</keyword>
<feature type="transmembrane region" description="Helical" evidence="1">
    <location>
        <begin position="212"/>
        <end position="234"/>
    </location>
</feature>
<protein>
    <submittedName>
        <fullName evidence="2">DUF3307 domain-containing protein</fullName>
    </submittedName>
</protein>
<reference evidence="2 3" key="1">
    <citation type="submission" date="2019-04" db="EMBL/GenBank/DDBJ databases">
        <title>Psychroflexus halotolerans sp. nov., isolated from a marine solar saltern.</title>
        <authorList>
            <person name="Feng X."/>
        </authorList>
    </citation>
    <scope>NUCLEOTIDE SEQUENCE [LARGE SCALE GENOMIC DNA]</scope>
    <source>
        <strain evidence="2 3">WDS2C27</strain>
    </source>
</reference>
<evidence type="ECO:0000313" key="3">
    <source>
        <dbReference type="Proteomes" id="UP000306552"/>
    </source>
</evidence>
<dbReference type="EMBL" id="SWMU01000001">
    <property type="protein sequence ID" value="TKS57115.1"/>
    <property type="molecule type" value="Genomic_DNA"/>
</dbReference>
<feature type="transmembrane region" description="Helical" evidence="1">
    <location>
        <begin position="37"/>
        <end position="53"/>
    </location>
</feature>
<dbReference type="OrthoDB" id="8536716at2"/>
<dbReference type="AlphaFoldDB" id="A0A4V6ALI9"/>
<accession>A0A4V6ALI9</accession>
<dbReference type="RefSeq" id="WP_138930818.1">
    <property type="nucleotide sequence ID" value="NZ_SWMU01000001.1"/>
</dbReference>
<proteinExistence type="predicted"/>
<feature type="transmembrane region" description="Helical" evidence="1">
    <location>
        <begin position="59"/>
        <end position="76"/>
    </location>
</feature>
<evidence type="ECO:0000256" key="1">
    <source>
        <dbReference type="SAM" id="Phobius"/>
    </source>
</evidence>
<feature type="transmembrane region" description="Helical" evidence="1">
    <location>
        <begin position="123"/>
        <end position="141"/>
    </location>
</feature>
<feature type="transmembrane region" description="Helical" evidence="1">
    <location>
        <begin position="172"/>
        <end position="192"/>
    </location>
</feature>
<keyword evidence="1" id="KW-1133">Transmembrane helix</keyword>
<keyword evidence="1" id="KW-0812">Transmembrane</keyword>
<feature type="transmembrane region" description="Helical" evidence="1">
    <location>
        <begin position="88"/>
        <end position="111"/>
    </location>
</feature>
<name>A0A4V6ALI9_9FLAO</name>
<sequence length="237" mass="27355">MLVFTLKLLIAHIIGDFVLQPKSWVKEKKRKKYKSKYLYIHILVHIIALLLLLELEFKFWPHILMIILSHFIIDLAKVQFQNSKNSRYLFFIDQALHLSVIGLVIYLNFPLSIGFDKLLSEKFLLTFIAVLMLTSVSSIVMKTLMSKWKFNETQPESALKHAGAYIGILERLFIFLFIVLGHWSAIGFLITAKSVFRFGDLSRAKDRKLTEYILIGTLLSFLIAIGIGLGYKYLIAL</sequence>
<keyword evidence="1" id="KW-0472">Membrane</keyword>
<evidence type="ECO:0000313" key="2">
    <source>
        <dbReference type="EMBL" id="TKS57115.1"/>
    </source>
</evidence>
<comment type="caution">
    <text evidence="2">The sequence shown here is derived from an EMBL/GenBank/DDBJ whole genome shotgun (WGS) entry which is preliminary data.</text>
</comment>
<dbReference type="Pfam" id="PF11750">
    <property type="entry name" value="DUF3307"/>
    <property type="match status" value="1"/>
</dbReference>
<dbReference type="Proteomes" id="UP000306552">
    <property type="component" value="Unassembled WGS sequence"/>
</dbReference>